<dbReference type="EMBL" id="LR746275">
    <property type="protein sequence ID" value="CAA7406304.1"/>
    <property type="molecule type" value="Genomic_DNA"/>
</dbReference>
<sequence length="35" mass="3808">MPSIELSTDVPKADPTSTTAISFFFEDSSPGRYGR</sequence>
<protein>
    <submittedName>
        <fullName evidence="2">Uncharacterized protein</fullName>
    </submittedName>
</protein>
<dbReference type="EMBL" id="LR743599">
    <property type="protein sequence ID" value="CAA2630112.1"/>
    <property type="molecule type" value="Genomic_DNA"/>
</dbReference>
<dbReference type="AlphaFoldDB" id="A0A7I8LAJ3"/>
<gene>
    <name evidence="1" type="ORF">SI7747_12015750</name>
    <name evidence="2" type="ORF">SI8410_12016982</name>
</gene>
<organism evidence="2 3">
    <name type="scientific">Spirodela intermedia</name>
    <name type="common">Intermediate duckweed</name>
    <dbReference type="NCBI Taxonomy" id="51605"/>
    <lineage>
        <taxon>Eukaryota</taxon>
        <taxon>Viridiplantae</taxon>
        <taxon>Streptophyta</taxon>
        <taxon>Embryophyta</taxon>
        <taxon>Tracheophyta</taxon>
        <taxon>Spermatophyta</taxon>
        <taxon>Magnoliopsida</taxon>
        <taxon>Liliopsida</taxon>
        <taxon>Araceae</taxon>
        <taxon>Lemnoideae</taxon>
        <taxon>Spirodela</taxon>
    </lineage>
</organism>
<accession>A0A7I8LAJ3</accession>
<dbReference type="Proteomes" id="UP000663760">
    <property type="component" value="Chromosome 12"/>
</dbReference>
<evidence type="ECO:0000313" key="1">
    <source>
        <dbReference type="EMBL" id="CAA2630112.1"/>
    </source>
</evidence>
<proteinExistence type="predicted"/>
<reference evidence="2" key="1">
    <citation type="submission" date="2020-02" db="EMBL/GenBank/DDBJ databases">
        <authorList>
            <person name="Scholz U."/>
            <person name="Mascher M."/>
            <person name="Fiebig A."/>
        </authorList>
    </citation>
    <scope>NUCLEOTIDE SEQUENCE</scope>
</reference>
<name>A0A7I8LAJ3_SPIIN</name>
<evidence type="ECO:0000313" key="3">
    <source>
        <dbReference type="Proteomes" id="UP000663760"/>
    </source>
</evidence>
<keyword evidence="3" id="KW-1185">Reference proteome</keyword>
<evidence type="ECO:0000313" key="2">
    <source>
        <dbReference type="EMBL" id="CAA7406304.1"/>
    </source>
</evidence>